<evidence type="ECO:0000256" key="6">
    <source>
        <dbReference type="ARBA" id="ARBA00022989"/>
    </source>
</evidence>
<evidence type="ECO:0000256" key="11">
    <source>
        <dbReference type="ARBA" id="ARBA00023319"/>
    </source>
</evidence>
<dbReference type="InterPro" id="IPR003529">
    <property type="entry name" value="Hematopoietin_rcpt_Gp130_CS"/>
</dbReference>
<dbReference type="SUPFAM" id="SSF48726">
    <property type="entry name" value="Immunoglobulin"/>
    <property type="match status" value="1"/>
</dbReference>
<dbReference type="PANTHER" id="PTHR48423">
    <property type="entry name" value="INTERLEUKIN-27 RECEPTOR SUBUNIT ALPHA"/>
    <property type="match status" value="1"/>
</dbReference>
<keyword evidence="11" id="KW-0393">Immunoglobulin domain</keyword>
<dbReference type="PANTHER" id="PTHR48423:SF1">
    <property type="entry name" value="INTERLEUKIN-27 RECEPTOR SUBUNIT ALPHA"/>
    <property type="match status" value="1"/>
</dbReference>
<dbReference type="SMART" id="SM00060">
    <property type="entry name" value="FN3"/>
    <property type="match status" value="3"/>
</dbReference>
<dbReference type="InterPro" id="IPR013783">
    <property type="entry name" value="Ig-like_fold"/>
</dbReference>
<evidence type="ECO:0000256" key="7">
    <source>
        <dbReference type="ARBA" id="ARBA00023136"/>
    </source>
</evidence>
<evidence type="ECO:0000256" key="13">
    <source>
        <dbReference type="SAM" id="SignalP"/>
    </source>
</evidence>
<reference evidence="15 16" key="1">
    <citation type="submission" date="2024-05" db="EMBL/GenBank/DDBJ databases">
        <title>A high-quality chromosomal-level genome assembly of Topmouth culter (Culter alburnus).</title>
        <authorList>
            <person name="Zhao H."/>
        </authorList>
    </citation>
    <scope>NUCLEOTIDE SEQUENCE [LARGE SCALE GENOMIC DNA]</scope>
    <source>
        <strain evidence="15">CATC2023</strain>
        <tissue evidence="15">Muscle</tissue>
    </source>
</reference>
<keyword evidence="8" id="KW-1015">Disulfide bond</keyword>
<dbReference type="InterPro" id="IPR036179">
    <property type="entry name" value="Ig-like_dom_sf"/>
</dbReference>
<dbReference type="GO" id="GO:0005886">
    <property type="term" value="C:plasma membrane"/>
    <property type="evidence" value="ECO:0007669"/>
    <property type="project" value="UniProtKB-ARBA"/>
</dbReference>
<evidence type="ECO:0000256" key="1">
    <source>
        <dbReference type="ARBA" id="ARBA00004479"/>
    </source>
</evidence>
<evidence type="ECO:0000256" key="5">
    <source>
        <dbReference type="ARBA" id="ARBA00022737"/>
    </source>
</evidence>
<dbReference type="CDD" id="cd00063">
    <property type="entry name" value="FN3"/>
    <property type="match status" value="2"/>
</dbReference>
<proteinExistence type="inferred from homology"/>
<dbReference type="InterPro" id="IPR052672">
    <property type="entry name" value="Type1_Cytokine_Rcpt_Type2"/>
</dbReference>
<evidence type="ECO:0000259" key="14">
    <source>
        <dbReference type="PROSITE" id="PS50853"/>
    </source>
</evidence>
<comment type="similarity">
    <text evidence="2">Belongs to the type I cytokine receptor family. Type 2 subfamily.</text>
</comment>
<accession>A0AAW1ZHH7</accession>
<dbReference type="PROSITE" id="PS50853">
    <property type="entry name" value="FN3"/>
    <property type="match status" value="4"/>
</dbReference>
<dbReference type="Proteomes" id="UP001479290">
    <property type="component" value="Unassembled WGS sequence"/>
</dbReference>
<feature type="transmembrane region" description="Helical" evidence="12">
    <location>
        <begin position="606"/>
        <end position="631"/>
    </location>
</feature>
<dbReference type="InterPro" id="IPR003961">
    <property type="entry name" value="FN3_dom"/>
</dbReference>
<dbReference type="Pfam" id="PF06328">
    <property type="entry name" value="Lep_receptor_Ig"/>
    <property type="match status" value="1"/>
</dbReference>
<keyword evidence="5" id="KW-0677">Repeat</keyword>
<dbReference type="GO" id="GO:0004896">
    <property type="term" value="F:cytokine receptor activity"/>
    <property type="evidence" value="ECO:0007669"/>
    <property type="project" value="InterPro"/>
</dbReference>
<feature type="domain" description="Fibronectin type-III" evidence="14">
    <location>
        <begin position="124"/>
        <end position="221"/>
    </location>
</feature>
<dbReference type="SUPFAM" id="SSF49265">
    <property type="entry name" value="Fibronectin type III"/>
    <property type="match status" value="3"/>
</dbReference>
<evidence type="ECO:0000256" key="9">
    <source>
        <dbReference type="ARBA" id="ARBA00023170"/>
    </source>
</evidence>
<feature type="chain" id="PRO_5043565058" description="Fibronectin type-III domain-containing protein" evidence="13">
    <location>
        <begin position="23"/>
        <end position="823"/>
    </location>
</feature>
<dbReference type="Pfam" id="PF00041">
    <property type="entry name" value="fn3"/>
    <property type="match status" value="2"/>
</dbReference>
<keyword evidence="6 12" id="KW-1133">Transmembrane helix</keyword>
<evidence type="ECO:0000256" key="3">
    <source>
        <dbReference type="ARBA" id="ARBA00022692"/>
    </source>
</evidence>
<keyword evidence="9" id="KW-0675">Receptor</keyword>
<keyword evidence="3 12" id="KW-0812">Transmembrane</keyword>
<evidence type="ECO:0000256" key="10">
    <source>
        <dbReference type="ARBA" id="ARBA00023180"/>
    </source>
</evidence>
<evidence type="ECO:0000313" key="15">
    <source>
        <dbReference type="EMBL" id="KAK9960387.1"/>
    </source>
</evidence>
<dbReference type="InterPro" id="IPR010457">
    <property type="entry name" value="IgC2-like_lig-bd"/>
</dbReference>
<evidence type="ECO:0000256" key="4">
    <source>
        <dbReference type="ARBA" id="ARBA00022729"/>
    </source>
</evidence>
<keyword evidence="4 13" id="KW-0732">Signal</keyword>
<comment type="caution">
    <text evidence="15">The sequence shown here is derived from an EMBL/GenBank/DDBJ whole genome shotgun (WGS) entry which is preliminary data.</text>
</comment>
<dbReference type="InterPro" id="IPR036116">
    <property type="entry name" value="FN3_sf"/>
</dbReference>
<evidence type="ECO:0000256" key="2">
    <source>
        <dbReference type="ARBA" id="ARBA00008921"/>
    </source>
</evidence>
<keyword evidence="7 12" id="KW-0472">Membrane</keyword>
<dbReference type="AlphaFoldDB" id="A0AAW1ZHH7"/>
<keyword evidence="16" id="KW-1185">Reference proteome</keyword>
<dbReference type="Gene3D" id="2.60.40.10">
    <property type="entry name" value="Immunoglobulins"/>
    <property type="match status" value="5"/>
</dbReference>
<evidence type="ECO:0000256" key="8">
    <source>
        <dbReference type="ARBA" id="ARBA00023157"/>
    </source>
</evidence>
<dbReference type="PROSITE" id="PS01353">
    <property type="entry name" value="HEMATOPO_REC_L_F2"/>
    <property type="match status" value="1"/>
</dbReference>
<comment type="subcellular location">
    <subcellularLocation>
        <location evidence="1">Membrane</location>
        <topology evidence="1">Single-pass type I membrane protein</topology>
    </subcellularLocation>
</comment>
<protein>
    <recommendedName>
        <fullName evidence="14">Fibronectin type-III domain-containing protein</fullName>
    </recommendedName>
</protein>
<keyword evidence="10" id="KW-0325">Glycoprotein</keyword>
<organism evidence="15 16">
    <name type="scientific">Culter alburnus</name>
    <name type="common">Topmouth culter</name>
    <dbReference type="NCBI Taxonomy" id="194366"/>
    <lineage>
        <taxon>Eukaryota</taxon>
        <taxon>Metazoa</taxon>
        <taxon>Chordata</taxon>
        <taxon>Craniata</taxon>
        <taxon>Vertebrata</taxon>
        <taxon>Euteleostomi</taxon>
        <taxon>Actinopterygii</taxon>
        <taxon>Neopterygii</taxon>
        <taxon>Teleostei</taxon>
        <taxon>Ostariophysi</taxon>
        <taxon>Cypriniformes</taxon>
        <taxon>Xenocyprididae</taxon>
        <taxon>Xenocypridinae</taxon>
        <taxon>Culter</taxon>
    </lineage>
</organism>
<feature type="domain" description="Fibronectin type-III" evidence="14">
    <location>
        <begin position="417"/>
        <end position="513"/>
    </location>
</feature>
<feature type="signal peptide" evidence="13">
    <location>
        <begin position="1"/>
        <end position="22"/>
    </location>
</feature>
<dbReference type="EMBL" id="JAWDJR010000016">
    <property type="protein sequence ID" value="KAK9960387.1"/>
    <property type="molecule type" value="Genomic_DNA"/>
</dbReference>
<name>A0AAW1ZHH7_CULAL</name>
<feature type="domain" description="Fibronectin type-III" evidence="14">
    <location>
        <begin position="514"/>
        <end position="603"/>
    </location>
</feature>
<feature type="domain" description="Fibronectin type-III" evidence="14">
    <location>
        <begin position="222"/>
        <end position="324"/>
    </location>
</feature>
<evidence type="ECO:0000313" key="16">
    <source>
        <dbReference type="Proteomes" id="UP001479290"/>
    </source>
</evidence>
<gene>
    <name evidence="15" type="ORF">ABG768_008247</name>
</gene>
<evidence type="ECO:0000256" key="12">
    <source>
        <dbReference type="SAM" id="Phobius"/>
    </source>
</evidence>
<sequence>MESVWLMLVLWIYIDVLKVIQASSCAKVHTPASVVLAGSPVSVSCYIEDNCLLTEGKDFRVAWRINNNYAPSNLSYQESNRTYGILIPSLPHTGADIACVLCVGDHICQIADGVRVKVGYLPSTPTNLSCALILTQPYRLLCQWDPGQETASLPTSYTLHALRGRSGKKQFEIPPGEHFYLIPRDSYSLFLDLEVYVTAVNVFGNATSAPLKWIPMETAKLKPPNITRVEPHTSGCLKFSWSLAESQKWLQVTFSVQLRLKTLNNQLDKELNVTFRGRQERPISVFGLLHGTNYSTTIRVKYGEKVWSEWSEWSDPKTATTLMRAPSGHLDTWLKLNDQRPAQLFWKPSQKFRANGWNLTYTVESKEPKMTLCVTQESHCFFNLTKRIKKVYLRATNAKGSSIPTEVPVYRKKGLDSVSNFDVHPQSETSVLLTWESPVSSSVTGYLLEWRSLCETPAAPLSFMLVDKNSSSTIVTGLKVFRPYEISVYPKYVDGVGRPLTLMAYSRQKAPSAAPELKVVDIRYSQVKLRWDEIPLNETNGIIQGYTIYFWNDTDNVQVIWTEATSYVVKDLQPLTKYSTFVAVHTMGGSSNGSVQSLTTGRIDGIGMVLFVIPACIGLSLVIIIVVFTCLGKHERVKMCLWPIIPDPANSSIKKWTTTDSLQGMPPYKEDKDPVLVYLSHFSLLDQSDKELFKSDYVKESQWSHDIYSHDESHNSFQACSSYNSERDRDSVPYATVVFGGPYQSHSAPLPAYVRSDSTQPLLGGDEPGTPPPYENVPLVRGVTKVKHFTAFPRNSTESEESEELWEEFPMLRLLETRDTDHN</sequence>